<name>A0A2S2RAF0_9HEMI</name>
<sequence>MAFTIVFGLAILSVANYGNTFEFSGLDPSQQSKFKSTPFSPLNIKPRFGEQVKPAFGLGTKPFGSFEPFKQSYQQYQPGPFRTNYQPFGPFPGYPGPVVYPGQIPSVYPQSPYRIDDPNAKPFGFQPFLPSAAVHKTFELDKVRSAEKFNKFPNFNHPGKYFQEHKFGAYHGPEFSFATVPAEHNIKQSKPKDSLLGKPVIPSFPALGLQEQLAFRFAPQPIFNHPTHQPIQPFSSRFQPSVKDVQSVNSILPNIVPGNNFRFGSTATAAVTTATAPSSSSEESATARASEVTTEPLATPAADPQPTSPSQEEVTAGGPSTVEQSQKFNPSTEGTEPSADEQPATQVINSAEPISAVTEEQVQEDKPAAQEANSQLAGSSPVVVEPVPEISSPVNDAIESSTVSDSENSTVNGSDNITDSKSEEAVTENLTENKPTESGANVNLPGLPNEFYGTLPPSSDPSTLGLFASSGIPYFGQSVGFQQPQYLPYYDAPKLSDEELKLFAANFGSDALTFQSPTQVVGGENAAVKNTESASAKPAVSTESSVPVSSTPLAENVEKVESVEKVENSEKKESTGGESASRDVPEAPKKSNTVEILQDDPFNGQLPLLFDPSNTASPLDTFKFYSHPSVSALSSQASLATYSPEDAFSNFGSQFRQGYLVEGSPSLTPITKTILQSSQTPISISSKDHPLHSQVFKYSQSFVPYPALVTGNNAAVFRSVNVPSSNVAATQPLADATIVPVTNAVVSSTTETAAVSDSATTTVAA</sequence>
<gene>
    <name evidence="5" type="primary">LOC112681968</name>
    <name evidence="3" type="ORF">g.165845</name>
</gene>
<evidence type="ECO:0000256" key="2">
    <source>
        <dbReference type="SAM" id="SignalP"/>
    </source>
</evidence>
<feature type="region of interest" description="Disordered" evidence="1">
    <location>
        <begin position="273"/>
        <end position="456"/>
    </location>
</feature>
<accession>A0A2S2RAF0</accession>
<feature type="compositionally biased region" description="Polar residues" evidence="1">
    <location>
        <begin position="428"/>
        <end position="441"/>
    </location>
</feature>
<evidence type="ECO:0000313" key="3">
    <source>
        <dbReference type="EMBL" id="MBY86965.1"/>
    </source>
</evidence>
<dbReference type="RefSeq" id="XP_025408148.1">
    <property type="nucleotide sequence ID" value="XM_025552363.1"/>
</dbReference>
<feature type="compositionally biased region" description="Low complexity" evidence="1">
    <location>
        <begin position="379"/>
        <end position="394"/>
    </location>
</feature>
<feature type="compositionally biased region" description="Low complexity" evidence="1">
    <location>
        <begin position="273"/>
        <end position="295"/>
    </location>
</feature>
<dbReference type="Proteomes" id="UP000694846">
    <property type="component" value="Unplaced"/>
</dbReference>
<evidence type="ECO:0000256" key="1">
    <source>
        <dbReference type="SAM" id="MobiDB-lite"/>
    </source>
</evidence>
<organism evidence="3">
    <name type="scientific">Sipha flava</name>
    <name type="common">yellow sugarcane aphid</name>
    <dbReference type="NCBI Taxonomy" id="143950"/>
    <lineage>
        <taxon>Eukaryota</taxon>
        <taxon>Metazoa</taxon>
        <taxon>Ecdysozoa</taxon>
        <taxon>Arthropoda</taxon>
        <taxon>Hexapoda</taxon>
        <taxon>Insecta</taxon>
        <taxon>Pterygota</taxon>
        <taxon>Neoptera</taxon>
        <taxon>Paraneoptera</taxon>
        <taxon>Hemiptera</taxon>
        <taxon>Sternorrhyncha</taxon>
        <taxon>Aphidomorpha</taxon>
        <taxon>Aphidoidea</taxon>
        <taxon>Aphididae</taxon>
        <taxon>Sipha</taxon>
    </lineage>
</organism>
<reference evidence="3" key="1">
    <citation type="submission" date="2018-04" db="EMBL/GenBank/DDBJ databases">
        <title>Transcriptome assembly of Sipha flava.</title>
        <authorList>
            <person name="Scully E.D."/>
            <person name="Geib S.M."/>
            <person name="Palmer N.A."/>
            <person name="Koch K."/>
            <person name="Bradshaw J."/>
            <person name="Heng-Moss T."/>
            <person name="Sarath G."/>
        </authorList>
    </citation>
    <scope>NUCLEOTIDE SEQUENCE</scope>
</reference>
<dbReference type="AlphaFoldDB" id="A0A2S2RAF0"/>
<dbReference type="EMBL" id="GGMS01017762">
    <property type="protein sequence ID" value="MBY86965.1"/>
    <property type="molecule type" value="Transcribed_RNA"/>
</dbReference>
<feature type="chain" id="PRO_5044579424" evidence="2">
    <location>
        <begin position="21"/>
        <end position="765"/>
    </location>
</feature>
<evidence type="ECO:0000313" key="5">
    <source>
        <dbReference type="RefSeq" id="XP_025408148.1"/>
    </source>
</evidence>
<protein>
    <submittedName>
        <fullName evidence="5">Uncharacterized threonine-rich GPI-anchored glycoprotein PJ4664.02-like</fullName>
    </submittedName>
</protein>
<keyword evidence="2" id="KW-0732">Signal</keyword>
<feature type="compositionally biased region" description="Basic and acidic residues" evidence="1">
    <location>
        <begin position="556"/>
        <end position="589"/>
    </location>
</feature>
<keyword evidence="4" id="KW-1185">Reference proteome</keyword>
<feature type="compositionally biased region" description="Polar residues" evidence="1">
    <location>
        <begin position="398"/>
        <end position="417"/>
    </location>
</feature>
<reference evidence="5" key="2">
    <citation type="submission" date="2025-04" db="UniProtKB">
        <authorList>
            <consortium name="RefSeq"/>
        </authorList>
    </citation>
    <scope>IDENTIFICATION</scope>
    <source>
        <tissue evidence="5">Whole body</tissue>
    </source>
</reference>
<proteinExistence type="predicted"/>
<dbReference type="GeneID" id="112681968"/>
<feature type="signal peptide" evidence="2">
    <location>
        <begin position="1"/>
        <end position="20"/>
    </location>
</feature>
<feature type="compositionally biased region" description="Polar residues" evidence="1">
    <location>
        <begin position="321"/>
        <end position="335"/>
    </location>
</feature>
<feature type="compositionally biased region" description="Low complexity" evidence="1">
    <location>
        <begin position="540"/>
        <end position="552"/>
    </location>
</feature>
<evidence type="ECO:0000313" key="4">
    <source>
        <dbReference type="Proteomes" id="UP000694846"/>
    </source>
</evidence>
<feature type="region of interest" description="Disordered" evidence="1">
    <location>
        <begin position="532"/>
        <end position="591"/>
    </location>
</feature>
<dbReference type="OrthoDB" id="6616552at2759"/>